<accession>A0A8J2PFC5</accession>
<protein>
    <submittedName>
        <fullName evidence="2">Uncharacterized protein</fullName>
    </submittedName>
</protein>
<gene>
    <name evidence="2" type="ORF">AFUS01_LOCUS37358</name>
</gene>
<keyword evidence="1" id="KW-0472">Membrane</keyword>
<dbReference type="AlphaFoldDB" id="A0A8J2PFC5"/>
<sequence length="55" mass="6384">TSITFNKSRFHYYKRKKQRYSKAGYNVSFGLVKAVDTLGITWTVYMVLEQSSATL</sequence>
<evidence type="ECO:0000313" key="2">
    <source>
        <dbReference type="EMBL" id="CAG7827367.1"/>
    </source>
</evidence>
<dbReference type="Proteomes" id="UP000708208">
    <property type="component" value="Unassembled WGS sequence"/>
</dbReference>
<keyword evidence="1" id="KW-1133">Transmembrane helix</keyword>
<keyword evidence="1" id="KW-0812">Transmembrane</keyword>
<dbReference type="EMBL" id="CAJVCH010543229">
    <property type="protein sequence ID" value="CAG7827367.1"/>
    <property type="molecule type" value="Genomic_DNA"/>
</dbReference>
<organism evidence="2 3">
    <name type="scientific">Allacma fusca</name>
    <dbReference type="NCBI Taxonomy" id="39272"/>
    <lineage>
        <taxon>Eukaryota</taxon>
        <taxon>Metazoa</taxon>
        <taxon>Ecdysozoa</taxon>
        <taxon>Arthropoda</taxon>
        <taxon>Hexapoda</taxon>
        <taxon>Collembola</taxon>
        <taxon>Symphypleona</taxon>
        <taxon>Sminthuridae</taxon>
        <taxon>Allacma</taxon>
    </lineage>
</organism>
<evidence type="ECO:0000256" key="1">
    <source>
        <dbReference type="SAM" id="Phobius"/>
    </source>
</evidence>
<feature type="non-terminal residue" evidence="2">
    <location>
        <position position="1"/>
    </location>
</feature>
<keyword evidence="3" id="KW-1185">Reference proteome</keyword>
<reference evidence="2" key="1">
    <citation type="submission" date="2021-06" db="EMBL/GenBank/DDBJ databases">
        <authorList>
            <person name="Hodson N. C."/>
            <person name="Mongue J. A."/>
            <person name="Jaron S. K."/>
        </authorList>
    </citation>
    <scope>NUCLEOTIDE SEQUENCE</scope>
</reference>
<feature type="transmembrane region" description="Helical" evidence="1">
    <location>
        <begin position="23"/>
        <end position="48"/>
    </location>
</feature>
<evidence type="ECO:0000313" key="3">
    <source>
        <dbReference type="Proteomes" id="UP000708208"/>
    </source>
</evidence>
<name>A0A8J2PFC5_9HEXA</name>
<proteinExistence type="predicted"/>
<comment type="caution">
    <text evidence="2">The sequence shown here is derived from an EMBL/GenBank/DDBJ whole genome shotgun (WGS) entry which is preliminary data.</text>
</comment>